<comment type="caution">
    <text evidence="1">The sequence shown here is derived from an EMBL/GenBank/DDBJ whole genome shotgun (WGS) entry which is preliminary data.</text>
</comment>
<gene>
    <name evidence="1" type="ORF">CVV68_02985</name>
</gene>
<protein>
    <submittedName>
        <fullName evidence="1">Kinase</fullName>
    </submittedName>
</protein>
<dbReference type="Pfam" id="PF13671">
    <property type="entry name" value="AAA_33"/>
    <property type="match status" value="1"/>
</dbReference>
<proteinExistence type="predicted"/>
<dbReference type="Gene3D" id="3.40.50.300">
    <property type="entry name" value="P-loop containing nucleotide triphosphate hydrolases"/>
    <property type="match status" value="1"/>
</dbReference>
<dbReference type="EMBL" id="QJVD01000002">
    <property type="protein sequence ID" value="PYI69377.1"/>
    <property type="molecule type" value="Genomic_DNA"/>
</dbReference>
<keyword evidence="1" id="KW-0808">Transferase</keyword>
<sequence length="164" mass="18247">MATLIVLRGNSGSGKSTVARVLQRELGAVWIEQDYFRRGILGETGNYSTLSVELIENAAALALAHGRTTVMDGMFNASKYSAAFGRLNAGHSGPNLFYAYELTLEETLRRHQTRPHKLADFGEKQMRGWYHGWDPLEGIVEQRIGAGETVEETVQRIVAEVHKQ</sequence>
<keyword evidence="1" id="KW-0418">Kinase</keyword>
<dbReference type="OrthoDB" id="9781848at2"/>
<dbReference type="RefSeq" id="WP_110499519.1">
    <property type="nucleotide sequence ID" value="NZ_QJVD01000002.1"/>
</dbReference>
<dbReference type="InterPro" id="IPR027417">
    <property type="entry name" value="P-loop_NTPase"/>
</dbReference>
<dbReference type="SUPFAM" id="SSF52540">
    <property type="entry name" value="P-loop containing nucleoside triphosphate hydrolases"/>
    <property type="match status" value="1"/>
</dbReference>
<dbReference type="Proteomes" id="UP000247832">
    <property type="component" value="Unassembled WGS sequence"/>
</dbReference>
<evidence type="ECO:0000313" key="2">
    <source>
        <dbReference type="Proteomes" id="UP000247832"/>
    </source>
</evidence>
<keyword evidence="2" id="KW-1185">Reference proteome</keyword>
<reference evidence="1 2" key="1">
    <citation type="submission" date="2018-05" db="EMBL/GenBank/DDBJ databases">
        <title>Genetic diversity of glacier-inhabiting Cryobacterium bacteria in China and description of Cryobacterium mengkeensis sp. nov. and Arthrobacter glacialis sp. nov.</title>
        <authorList>
            <person name="Liu Q."/>
            <person name="Xin Y.-H."/>
        </authorList>
    </citation>
    <scope>NUCLEOTIDE SEQUENCE [LARGE SCALE GENOMIC DNA]</scope>
    <source>
        <strain evidence="1 2">LI2</strain>
    </source>
</reference>
<dbReference type="AlphaFoldDB" id="A0A2V5LZC9"/>
<accession>A0A2V5LZC9</accession>
<organism evidence="1 2">
    <name type="scientific">Arthrobacter livingstonensis</name>
    <dbReference type="NCBI Taxonomy" id="670078"/>
    <lineage>
        <taxon>Bacteria</taxon>
        <taxon>Bacillati</taxon>
        <taxon>Actinomycetota</taxon>
        <taxon>Actinomycetes</taxon>
        <taxon>Micrococcales</taxon>
        <taxon>Micrococcaceae</taxon>
        <taxon>Arthrobacter</taxon>
    </lineage>
</organism>
<evidence type="ECO:0000313" key="1">
    <source>
        <dbReference type="EMBL" id="PYI69377.1"/>
    </source>
</evidence>
<dbReference type="GO" id="GO:0016301">
    <property type="term" value="F:kinase activity"/>
    <property type="evidence" value="ECO:0007669"/>
    <property type="project" value="UniProtKB-KW"/>
</dbReference>
<name>A0A2V5LZC9_9MICC</name>